<dbReference type="InterPro" id="IPR045851">
    <property type="entry name" value="AMP-bd_C_sf"/>
</dbReference>
<sequence>MKLHLTQALHRALQQHSDDEATCFAARRQTYRQLYERVAHLAGVLYALGVRSGERVGLLALNSDCYFELLLAIWWAGGVVNPVNTRWSVAEIVDSLDDCDTRVLFIDDAFTPSCATIRGTSSALCTLVHFGEQSVPEGALRLDDLLLDARPMADALRNGGDLAGVFYTGGTTGRPKGVMLSHEALVTNSLISLLAVPFTGGESLLHSAPLFHLAGLSFALRGLMNACRQVFLPTFTPDGVLQAVKTQRVSHLMLVPTMLQMLVDHPGIHAADLASVRWVGYGASPISEALLDRAFALLPEAEFVQGYGMTELSAGVSYLTSTYHTPEGRKLGKLTTAGRALAGVDVRIVDAHGRDVPRGQVGEVVVRSPCVMQGYWNQAGLTTEVLRAGWLHTGDAARMDEQGFITIVDRLKDMIVSGGENVYCAEVENALAGHCAVAAVAVIGVPSVEWGEAVHAVVVRNKDAWVEAAELQAHCRSVIAGYKCPRSIEFVDALPVSGAGKVMKHTLREPYWRDHDRRVV</sequence>
<dbReference type="InterPro" id="IPR050237">
    <property type="entry name" value="ATP-dep_AMP-bd_enzyme"/>
</dbReference>
<dbReference type="NCBIfam" id="NF004837">
    <property type="entry name" value="PRK06187.1"/>
    <property type="match status" value="1"/>
</dbReference>
<dbReference type="PANTHER" id="PTHR43767:SF1">
    <property type="entry name" value="NONRIBOSOMAL PEPTIDE SYNTHASE PES1 (EUROFUNG)-RELATED"/>
    <property type="match status" value="1"/>
</dbReference>
<feature type="domain" description="AMP-dependent synthetase/ligase" evidence="4">
    <location>
        <begin position="10"/>
        <end position="376"/>
    </location>
</feature>
<name>A0A238H4W9_9BURK</name>
<dbReference type="InterPro" id="IPR025110">
    <property type="entry name" value="AMP-bd_C"/>
</dbReference>
<dbReference type="Gene3D" id="3.30.300.30">
    <property type="match status" value="1"/>
</dbReference>
<keyword evidence="2 6" id="KW-0436">Ligase</keyword>
<comment type="similarity">
    <text evidence="1">Belongs to the ATP-dependent AMP-binding enzyme family.</text>
</comment>
<dbReference type="GO" id="GO:0046872">
    <property type="term" value="F:metal ion binding"/>
    <property type="evidence" value="ECO:0007669"/>
    <property type="project" value="UniProtKB-KW"/>
</dbReference>
<dbReference type="Pfam" id="PF00501">
    <property type="entry name" value="AMP-binding"/>
    <property type="match status" value="1"/>
</dbReference>
<accession>A0A238H4W9</accession>
<dbReference type="Proteomes" id="UP000198460">
    <property type="component" value="Unassembled WGS sequence"/>
</dbReference>
<reference evidence="6 7" key="1">
    <citation type="submission" date="2017-04" db="EMBL/GenBank/DDBJ databases">
        <authorList>
            <person name="Afonso C.L."/>
            <person name="Miller P.J."/>
            <person name="Scott M.A."/>
            <person name="Spackman E."/>
            <person name="Goraichik I."/>
            <person name="Dimitrov K.M."/>
            <person name="Suarez D.L."/>
            <person name="Swayne D.E."/>
        </authorList>
    </citation>
    <scope>NUCLEOTIDE SEQUENCE [LARGE SCALE GENOMIC DNA]</scope>
    <source>
        <strain evidence="6">LMG 28154</strain>
    </source>
</reference>
<feature type="domain" description="AMP-binding enzyme C-terminal" evidence="5">
    <location>
        <begin position="426"/>
        <end position="501"/>
    </location>
</feature>
<evidence type="ECO:0000313" key="6">
    <source>
        <dbReference type="EMBL" id="SMG00215.1"/>
    </source>
</evidence>
<dbReference type="FunFam" id="3.30.300.30:FF:000008">
    <property type="entry name" value="2,3-dihydroxybenzoate-AMP ligase"/>
    <property type="match status" value="1"/>
</dbReference>
<dbReference type="EC" id="6.2.1.3" evidence="6"/>
<protein>
    <submittedName>
        <fullName evidence="6">Long-chain-fatty-acid--CoA ligase</fullName>
        <ecNumber evidence="6">6.2.1.3</ecNumber>
    </submittedName>
</protein>
<evidence type="ECO:0000256" key="3">
    <source>
        <dbReference type="ARBA" id="ARBA00022723"/>
    </source>
</evidence>
<evidence type="ECO:0000256" key="2">
    <source>
        <dbReference type="ARBA" id="ARBA00022598"/>
    </source>
</evidence>
<evidence type="ECO:0000259" key="5">
    <source>
        <dbReference type="Pfam" id="PF13193"/>
    </source>
</evidence>
<keyword evidence="3" id="KW-0479">Metal-binding</keyword>
<dbReference type="EMBL" id="FXAN01000051">
    <property type="protein sequence ID" value="SMG00215.1"/>
    <property type="molecule type" value="Genomic_DNA"/>
</dbReference>
<gene>
    <name evidence="6" type="ORF">BSIN_3283</name>
</gene>
<proteinExistence type="inferred from homology"/>
<dbReference type="GO" id="GO:0004467">
    <property type="term" value="F:long-chain fatty acid-CoA ligase activity"/>
    <property type="evidence" value="ECO:0007669"/>
    <property type="project" value="UniProtKB-EC"/>
</dbReference>
<dbReference type="AlphaFoldDB" id="A0A238H4W9"/>
<evidence type="ECO:0000259" key="4">
    <source>
        <dbReference type="Pfam" id="PF00501"/>
    </source>
</evidence>
<dbReference type="InterPro" id="IPR020845">
    <property type="entry name" value="AMP-binding_CS"/>
</dbReference>
<evidence type="ECO:0000313" key="7">
    <source>
        <dbReference type="Proteomes" id="UP000198460"/>
    </source>
</evidence>
<dbReference type="SUPFAM" id="SSF56801">
    <property type="entry name" value="Acetyl-CoA synthetase-like"/>
    <property type="match status" value="1"/>
</dbReference>
<dbReference type="PANTHER" id="PTHR43767">
    <property type="entry name" value="LONG-CHAIN-FATTY-ACID--COA LIGASE"/>
    <property type="match status" value="1"/>
</dbReference>
<organism evidence="6 7">
    <name type="scientific">Burkholderia singularis</name>
    <dbReference type="NCBI Taxonomy" id="1503053"/>
    <lineage>
        <taxon>Bacteria</taxon>
        <taxon>Pseudomonadati</taxon>
        <taxon>Pseudomonadota</taxon>
        <taxon>Betaproteobacteria</taxon>
        <taxon>Burkholderiales</taxon>
        <taxon>Burkholderiaceae</taxon>
        <taxon>Burkholderia</taxon>
        <taxon>pseudomallei group</taxon>
    </lineage>
</organism>
<dbReference type="InterPro" id="IPR000873">
    <property type="entry name" value="AMP-dep_synth/lig_dom"/>
</dbReference>
<dbReference type="InterPro" id="IPR042099">
    <property type="entry name" value="ANL_N_sf"/>
</dbReference>
<dbReference type="RefSeq" id="WP_369828167.1">
    <property type="nucleotide sequence ID" value="NZ_FXAN01000051.1"/>
</dbReference>
<dbReference type="PROSITE" id="PS00455">
    <property type="entry name" value="AMP_BINDING"/>
    <property type="match status" value="1"/>
</dbReference>
<dbReference type="Pfam" id="PF13193">
    <property type="entry name" value="AMP-binding_C"/>
    <property type="match status" value="1"/>
</dbReference>
<evidence type="ECO:0000256" key="1">
    <source>
        <dbReference type="ARBA" id="ARBA00006432"/>
    </source>
</evidence>
<dbReference type="Gene3D" id="3.40.50.12780">
    <property type="entry name" value="N-terminal domain of ligase-like"/>
    <property type="match status" value="1"/>
</dbReference>